<feature type="transmembrane region" description="Helical" evidence="5">
    <location>
        <begin position="284"/>
        <end position="301"/>
    </location>
</feature>
<feature type="transmembrane region" description="Helical" evidence="5">
    <location>
        <begin position="20"/>
        <end position="38"/>
    </location>
</feature>
<dbReference type="PANTHER" id="PTHR11662:SF457">
    <property type="entry name" value="MAJOR FACILITATOR SUPERFAMILY TRANSPORTER 3"/>
    <property type="match status" value="1"/>
</dbReference>
<feature type="domain" description="Major facilitator superfamily (MFS) profile" evidence="6">
    <location>
        <begin position="17"/>
        <end position="476"/>
    </location>
</feature>
<keyword evidence="7" id="KW-1185">Reference proteome</keyword>
<feature type="transmembrane region" description="Helical" evidence="5">
    <location>
        <begin position="452"/>
        <end position="471"/>
    </location>
</feature>
<keyword evidence="4 5" id="KW-0472">Membrane</keyword>
<dbReference type="RefSeq" id="XP_046586193.1">
    <property type="nucleotide sequence ID" value="XM_046730237.1"/>
</dbReference>
<keyword evidence="2 5" id="KW-0812">Transmembrane</keyword>
<organism evidence="7 8">
    <name type="scientific">Neodiprion lecontei</name>
    <name type="common">Redheaded pine sawfly</name>
    <dbReference type="NCBI Taxonomy" id="441921"/>
    <lineage>
        <taxon>Eukaryota</taxon>
        <taxon>Metazoa</taxon>
        <taxon>Ecdysozoa</taxon>
        <taxon>Arthropoda</taxon>
        <taxon>Hexapoda</taxon>
        <taxon>Insecta</taxon>
        <taxon>Pterygota</taxon>
        <taxon>Neoptera</taxon>
        <taxon>Endopterygota</taxon>
        <taxon>Hymenoptera</taxon>
        <taxon>Tenthredinoidea</taxon>
        <taxon>Diprionidae</taxon>
        <taxon>Diprioninae</taxon>
        <taxon>Neodiprion</taxon>
    </lineage>
</organism>
<reference evidence="8" key="1">
    <citation type="submission" date="2025-08" db="UniProtKB">
        <authorList>
            <consortium name="RefSeq"/>
        </authorList>
    </citation>
    <scope>IDENTIFICATION</scope>
    <source>
        <tissue evidence="8">Thorax and Abdomen</tissue>
    </source>
</reference>
<protein>
    <submittedName>
        <fullName evidence="8">Sialin isoform X1</fullName>
    </submittedName>
</protein>
<feature type="transmembrane region" description="Helical" evidence="5">
    <location>
        <begin position="359"/>
        <end position="379"/>
    </location>
</feature>
<proteinExistence type="predicted"/>
<dbReference type="CDD" id="cd17318">
    <property type="entry name" value="MFS_SLC17"/>
    <property type="match status" value="1"/>
</dbReference>
<dbReference type="Proteomes" id="UP000829291">
    <property type="component" value="Chromosome 2"/>
</dbReference>
<feature type="transmembrane region" description="Helical" evidence="5">
    <location>
        <begin position="184"/>
        <end position="203"/>
    </location>
</feature>
<dbReference type="PANTHER" id="PTHR11662">
    <property type="entry name" value="SOLUTE CARRIER FAMILY 17"/>
    <property type="match status" value="1"/>
</dbReference>
<evidence type="ECO:0000313" key="8">
    <source>
        <dbReference type="RefSeq" id="XP_046586193.1"/>
    </source>
</evidence>
<comment type="subcellular location">
    <subcellularLocation>
        <location evidence="1">Membrane</location>
        <topology evidence="1">Multi-pass membrane protein</topology>
    </subcellularLocation>
</comment>
<dbReference type="Gene3D" id="1.20.1250.20">
    <property type="entry name" value="MFS general substrate transporter like domains"/>
    <property type="match status" value="2"/>
</dbReference>
<evidence type="ECO:0000313" key="7">
    <source>
        <dbReference type="Proteomes" id="UP000829291"/>
    </source>
</evidence>
<dbReference type="Pfam" id="PF07690">
    <property type="entry name" value="MFS_1"/>
    <property type="match status" value="1"/>
</dbReference>
<dbReference type="InterPro" id="IPR020846">
    <property type="entry name" value="MFS_dom"/>
</dbReference>
<dbReference type="GeneID" id="107217842"/>
<accession>A0ABM3FDV0</accession>
<feature type="transmembrane region" description="Helical" evidence="5">
    <location>
        <begin position="385"/>
        <end position="405"/>
    </location>
</feature>
<feature type="transmembrane region" description="Helical" evidence="5">
    <location>
        <begin position="150"/>
        <end position="172"/>
    </location>
</feature>
<gene>
    <name evidence="8" type="primary">LOC107217842</name>
</gene>
<feature type="transmembrane region" description="Helical" evidence="5">
    <location>
        <begin position="215"/>
        <end position="235"/>
    </location>
</feature>
<evidence type="ECO:0000259" key="6">
    <source>
        <dbReference type="PROSITE" id="PS50850"/>
    </source>
</evidence>
<dbReference type="InterPro" id="IPR050382">
    <property type="entry name" value="MFS_Na/Anion_cotransporter"/>
</dbReference>
<evidence type="ECO:0000256" key="2">
    <source>
        <dbReference type="ARBA" id="ARBA00022692"/>
    </source>
</evidence>
<feature type="transmembrane region" description="Helical" evidence="5">
    <location>
        <begin position="124"/>
        <end position="144"/>
    </location>
</feature>
<feature type="transmembrane region" description="Helical" evidence="5">
    <location>
        <begin position="417"/>
        <end position="440"/>
    </location>
</feature>
<keyword evidence="3 5" id="KW-1133">Transmembrane helix</keyword>
<evidence type="ECO:0000256" key="4">
    <source>
        <dbReference type="ARBA" id="ARBA00023136"/>
    </source>
</evidence>
<sequence>MAVGTDRIDNGGGKKVLLPARYLMAITGSMGLAIVYGFKVNLSLAMGAMVNHTFIESQENKTSDAEKHVSVCVHEGGGGNATRIDGPFQWDKSTQGLILASYFLGYLVSQLPGGRVAELFSARWVMNGSVMLNAVAAILSPVAANLHYSVLILMRIAQGLGGGVTFPAMHVMIAKWAPPNERSILSSIVYAGTSLGTVISTALSGVLADQLGWESVFYVEGALSLIWCFGWAFLVQDSPQQQTRFITREEKELIANSLGKSQSNTENTPKPPVPVMKILMSPPFWAILIAHVCSNFGWYMLLIELPIFMSDILQFKMSENGLLTAMPYLCMWLFTMVLSKILTIMQGKKWISATVSRKIATLIASFIPMVCLICVSYVGCNRGLAVFYLTVGVTCIGGMFCGFLSNHVDIAPNFAGTLVAITNTFATIPGLIVPVFVGYVTNGNNTIEAWRIVFFVTVALYIVEILAYTIFGTAVEQSWNKIGTSTHKPEDQAAVPLKQHDKL</sequence>
<dbReference type="InterPro" id="IPR036259">
    <property type="entry name" value="MFS_trans_sf"/>
</dbReference>
<evidence type="ECO:0000256" key="5">
    <source>
        <dbReference type="SAM" id="Phobius"/>
    </source>
</evidence>
<evidence type="ECO:0000256" key="1">
    <source>
        <dbReference type="ARBA" id="ARBA00004141"/>
    </source>
</evidence>
<dbReference type="InterPro" id="IPR011701">
    <property type="entry name" value="MFS"/>
</dbReference>
<dbReference type="SUPFAM" id="SSF103473">
    <property type="entry name" value="MFS general substrate transporter"/>
    <property type="match status" value="1"/>
</dbReference>
<name>A0ABM3FDV0_NEOLC</name>
<feature type="transmembrane region" description="Helical" evidence="5">
    <location>
        <begin position="321"/>
        <end position="338"/>
    </location>
</feature>
<evidence type="ECO:0000256" key="3">
    <source>
        <dbReference type="ARBA" id="ARBA00022989"/>
    </source>
</evidence>
<dbReference type="PROSITE" id="PS50850">
    <property type="entry name" value="MFS"/>
    <property type="match status" value="1"/>
</dbReference>